<evidence type="ECO:0000313" key="4">
    <source>
        <dbReference type="Proteomes" id="UP000565468"/>
    </source>
</evidence>
<feature type="compositionally biased region" description="Basic and acidic residues" evidence="2">
    <location>
        <begin position="152"/>
        <end position="195"/>
    </location>
</feature>
<dbReference type="Gene3D" id="3.50.4.20">
    <property type="match status" value="1"/>
</dbReference>
<dbReference type="RefSeq" id="WP_169504384.1">
    <property type="nucleotide sequence ID" value="NZ_JABBPN010000005.1"/>
</dbReference>
<keyword evidence="4" id="KW-1185">Reference proteome</keyword>
<feature type="disulfide bond" evidence="1">
    <location>
        <begin position="77"/>
        <end position="81"/>
    </location>
</feature>
<gene>
    <name evidence="3" type="ORF">HII30_07405</name>
</gene>
<keyword evidence="1" id="KW-1015">Disulfide bond</keyword>
<proteinExistence type="predicted"/>
<organism evidence="3 4">
    <name type="scientific">Paenibacillus lemnae</name>
    <dbReference type="NCBI Taxonomy" id="1330551"/>
    <lineage>
        <taxon>Bacteria</taxon>
        <taxon>Bacillati</taxon>
        <taxon>Bacillota</taxon>
        <taxon>Bacilli</taxon>
        <taxon>Bacillales</taxon>
        <taxon>Paenibacillaceae</taxon>
        <taxon>Paenibacillus</taxon>
    </lineage>
</organism>
<evidence type="ECO:0000256" key="2">
    <source>
        <dbReference type="SAM" id="MobiDB-lite"/>
    </source>
</evidence>
<dbReference type="InterPro" id="IPR038141">
    <property type="entry name" value="YutD-like_sf"/>
</dbReference>
<feature type="region of interest" description="Disordered" evidence="2">
    <location>
        <begin position="111"/>
        <end position="206"/>
    </location>
</feature>
<name>A0A848M4R1_PAELE</name>
<dbReference type="AlphaFoldDB" id="A0A848M4R1"/>
<dbReference type="InterPro" id="IPR009370">
    <property type="entry name" value="YutD-like"/>
</dbReference>
<dbReference type="Pfam" id="PF06265">
    <property type="entry name" value="YutD-like"/>
    <property type="match status" value="1"/>
</dbReference>
<reference evidence="3 4" key="1">
    <citation type="submission" date="2020-04" db="EMBL/GenBank/DDBJ databases">
        <title>Paenibacillus algicola sp. nov., a novel marine bacterium producing alginate lyase.</title>
        <authorList>
            <person name="Huang H."/>
        </authorList>
    </citation>
    <scope>NUCLEOTIDE SEQUENCE [LARGE SCALE GENOMIC DNA]</scope>
    <source>
        <strain evidence="3 4">L7-75</strain>
    </source>
</reference>
<dbReference type="Proteomes" id="UP000565468">
    <property type="component" value="Unassembled WGS sequence"/>
</dbReference>
<evidence type="ECO:0000256" key="1">
    <source>
        <dbReference type="PIRSR" id="PIRSR012565-1"/>
    </source>
</evidence>
<dbReference type="PIRSF" id="PIRSF012565">
    <property type="entry name" value="DUF1027"/>
    <property type="match status" value="1"/>
</dbReference>
<protein>
    <submittedName>
        <fullName evidence="3">YutD family protein</fullName>
    </submittedName>
</protein>
<accession>A0A848M4R1</accession>
<sequence length="206" mass="24019">MIVIGNKSYEVVVDYKNGWNMEVFRDRYSEVLERYDYIVGDWGYNQLRLKGFYKDNHPKASRDSSFSTLSDYINEYCNFGCAYFVLYKSKEIKDPNELKELKEAQELLEAAQAASKEEEMAQSESDGESGSDTAEEEIKPSVKNHQGSYDRNSAEPRNKRDSRENREPREHKSGKPSKWKDSKSRENRERRESRPAAKQRSQNDGT</sequence>
<comment type="caution">
    <text evidence="3">The sequence shown here is derived from an EMBL/GenBank/DDBJ whole genome shotgun (WGS) entry which is preliminary data.</text>
</comment>
<evidence type="ECO:0000313" key="3">
    <source>
        <dbReference type="EMBL" id="NMO95596.1"/>
    </source>
</evidence>
<dbReference type="EMBL" id="JABBPN010000005">
    <property type="protein sequence ID" value="NMO95596.1"/>
    <property type="molecule type" value="Genomic_DNA"/>
</dbReference>
<feature type="compositionally biased region" description="Acidic residues" evidence="2">
    <location>
        <begin position="125"/>
        <end position="135"/>
    </location>
</feature>